<dbReference type="GO" id="GO:0046872">
    <property type="term" value="F:metal ion binding"/>
    <property type="evidence" value="ECO:0007669"/>
    <property type="project" value="UniProtKB-KW"/>
</dbReference>
<evidence type="ECO:0000256" key="9">
    <source>
        <dbReference type="ARBA" id="ARBA00023128"/>
    </source>
</evidence>
<keyword evidence="7" id="KW-0653">Protein transport</keyword>
<evidence type="ECO:0000256" key="14">
    <source>
        <dbReference type="SAM" id="Phobius"/>
    </source>
</evidence>
<feature type="transmembrane region" description="Helical" evidence="14">
    <location>
        <begin position="6"/>
        <end position="26"/>
    </location>
</feature>
<keyword evidence="17" id="KW-1185">Reference proteome</keyword>
<keyword evidence="11" id="KW-1015">Disulfide bond</keyword>
<evidence type="ECO:0000256" key="6">
    <source>
        <dbReference type="ARBA" id="ARBA00022833"/>
    </source>
</evidence>
<name>A0A182WE87_9DIPT</name>
<evidence type="ECO:0000256" key="4">
    <source>
        <dbReference type="ARBA" id="ARBA00022723"/>
    </source>
</evidence>
<keyword evidence="5" id="KW-0999">Mitochondrion inner membrane</keyword>
<keyword evidence="6" id="KW-0862">Zinc</keyword>
<dbReference type="GO" id="GO:0005743">
    <property type="term" value="C:mitochondrial inner membrane"/>
    <property type="evidence" value="ECO:0007669"/>
    <property type="project" value="UniProtKB-SubCell"/>
</dbReference>
<evidence type="ECO:0000259" key="15">
    <source>
        <dbReference type="Pfam" id="PF02953"/>
    </source>
</evidence>
<sequence length="160" mass="18110">MRLGHLGKIGIGWGIISVLGIGAFVASKQSVDKNRYENMKIRERMRQSNVGHYEVKESRRFDPNPNPTMSMADLNAAQQAKLQLMQEMEIEMMSDLYSRMTQACHKKCIPPKYGDSELGKGESVCIDRCVAKYLEVHERIGKKLTAMSAQDEDLKKKMGV</sequence>
<dbReference type="InterPro" id="IPR035427">
    <property type="entry name" value="Tim10-like_dom_sf"/>
</dbReference>
<dbReference type="PANTHER" id="PTHR11038">
    <property type="entry name" value="MITOCHONDRIAL IMPORT INNER MEMBRANE TRANSLOCASE SUBUNIT TIM10"/>
    <property type="match status" value="1"/>
</dbReference>
<evidence type="ECO:0000256" key="3">
    <source>
        <dbReference type="ARBA" id="ARBA00022448"/>
    </source>
</evidence>
<keyword evidence="12" id="KW-0143">Chaperone</keyword>
<comment type="similarity">
    <text evidence="2">Belongs to the small Tim family.</text>
</comment>
<evidence type="ECO:0000256" key="5">
    <source>
        <dbReference type="ARBA" id="ARBA00022792"/>
    </source>
</evidence>
<proteinExistence type="inferred from homology"/>
<dbReference type="PANTHER" id="PTHR11038:SF16">
    <property type="entry name" value="MITOCHONDRIAL IMPORT INNER MEMBRANE TRANSLOCASE SUBUNIT TIM10"/>
    <property type="match status" value="1"/>
</dbReference>
<keyword evidence="9" id="KW-0496">Mitochondrion</keyword>
<evidence type="ECO:0000256" key="1">
    <source>
        <dbReference type="ARBA" id="ARBA00004137"/>
    </source>
</evidence>
<evidence type="ECO:0000313" key="17">
    <source>
        <dbReference type="Proteomes" id="UP000075920"/>
    </source>
</evidence>
<dbReference type="Pfam" id="PF02953">
    <property type="entry name" value="zf-Tim10_DDP"/>
    <property type="match status" value="1"/>
</dbReference>
<keyword evidence="14" id="KW-1133">Transmembrane helix</keyword>
<accession>A0A182WE87</accession>
<organism evidence="16 17">
    <name type="scientific">Anopheles minimus</name>
    <dbReference type="NCBI Taxonomy" id="112268"/>
    <lineage>
        <taxon>Eukaryota</taxon>
        <taxon>Metazoa</taxon>
        <taxon>Ecdysozoa</taxon>
        <taxon>Arthropoda</taxon>
        <taxon>Hexapoda</taxon>
        <taxon>Insecta</taxon>
        <taxon>Pterygota</taxon>
        <taxon>Neoptera</taxon>
        <taxon>Endopterygota</taxon>
        <taxon>Diptera</taxon>
        <taxon>Nematocera</taxon>
        <taxon>Culicoidea</taxon>
        <taxon>Culicidae</taxon>
        <taxon>Anophelinae</taxon>
        <taxon>Anopheles</taxon>
    </lineage>
</organism>
<keyword evidence="14" id="KW-0812">Transmembrane</keyword>
<dbReference type="EnsemblMetazoa" id="AMIN008683-RA">
    <property type="protein sequence ID" value="AMIN008683-PA"/>
    <property type="gene ID" value="AMIN008683"/>
</dbReference>
<keyword evidence="10 14" id="KW-0472">Membrane</keyword>
<feature type="domain" description="Tim10-like" evidence="15">
    <location>
        <begin position="83"/>
        <end position="145"/>
    </location>
</feature>
<keyword evidence="3" id="KW-0813">Transport</keyword>
<keyword evidence="8" id="KW-0811">Translocation</keyword>
<protein>
    <recommendedName>
        <fullName evidence="15">Tim10-like domain-containing protein</fullName>
    </recommendedName>
</protein>
<evidence type="ECO:0000256" key="8">
    <source>
        <dbReference type="ARBA" id="ARBA00023010"/>
    </source>
</evidence>
<comment type="subcellular location">
    <subcellularLocation>
        <location evidence="1">Mitochondrion inner membrane</location>
        <topology evidence="1">Peripheral membrane protein</topology>
        <orientation evidence="1">Intermembrane side</orientation>
    </subcellularLocation>
</comment>
<dbReference type="VEuPathDB" id="VectorBase:AMIN008683"/>
<evidence type="ECO:0000256" key="13">
    <source>
        <dbReference type="ARBA" id="ARBA00025311"/>
    </source>
</evidence>
<dbReference type="InterPro" id="IPR004217">
    <property type="entry name" value="Tim10-like"/>
</dbReference>
<evidence type="ECO:0000256" key="11">
    <source>
        <dbReference type="ARBA" id="ARBA00023157"/>
    </source>
</evidence>
<reference evidence="17" key="1">
    <citation type="submission" date="2013-03" db="EMBL/GenBank/DDBJ databases">
        <title>The Genome Sequence of Anopheles minimus MINIMUS1.</title>
        <authorList>
            <consortium name="The Broad Institute Genomics Platform"/>
            <person name="Neafsey D.E."/>
            <person name="Walton C."/>
            <person name="Walker B."/>
            <person name="Young S.K."/>
            <person name="Zeng Q."/>
            <person name="Gargeya S."/>
            <person name="Fitzgerald M."/>
            <person name="Haas B."/>
            <person name="Abouelleil A."/>
            <person name="Allen A.W."/>
            <person name="Alvarado L."/>
            <person name="Arachchi H.M."/>
            <person name="Berlin A.M."/>
            <person name="Chapman S.B."/>
            <person name="Gainer-Dewar J."/>
            <person name="Goldberg J."/>
            <person name="Griggs A."/>
            <person name="Gujja S."/>
            <person name="Hansen M."/>
            <person name="Howarth C."/>
            <person name="Imamovic A."/>
            <person name="Ireland A."/>
            <person name="Larimer J."/>
            <person name="McCowan C."/>
            <person name="Murphy C."/>
            <person name="Pearson M."/>
            <person name="Poon T.W."/>
            <person name="Priest M."/>
            <person name="Roberts A."/>
            <person name="Saif S."/>
            <person name="Shea T."/>
            <person name="Sisk P."/>
            <person name="Sykes S."/>
            <person name="Wortman J."/>
            <person name="Nusbaum C."/>
            <person name="Birren B."/>
        </authorList>
    </citation>
    <scope>NUCLEOTIDE SEQUENCE [LARGE SCALE GENOMIC DNA]</scope>
    <source>
        <strain evidence="17">MINIMUS1</strain>
    </source>
</reference>
<reference evidence="16" key="2">
    <citation type="submission" date="2020-05" db="UniProtKB">
        <authorList>
            <consortium name="EnsemblMetazoa"/>
        </authorList>
    </citation>
    <scope>IDENTIFICATION</scope>
    <source>
        <strain evidence="16">MINIMUS1</strain>
    </source>
</reference>
<evidence type="ECO:0000256" key="7">
    <source>
        <dbReference type="ARBA" id="ARBA00022927"/>
    </source>
</evidence>
<dbReference type="Pfam" id="PF15932">
    <property type="entry name" value="DUF4748"/>
    <property type="match status" value="1"/>
</dbReference>
<evidence type="ECO:0000256" key="10">
    <source>
        <dbReference type="ARBA" id="ARBA00023136"/>
    </source>
</evidence>
<dbReference type="InterPro" id="IPR031833">
    <property type="entry name" value="DUF4748"/>
</dbReference>
<dbReference type="AlphaFoldDB" id="A0A182WE87"/>
<keyword evidence="4" id="KW-0479">Metal-binding</keyword>
<dbReference type="GO" id="GO:0015031">
    <property type="term" value="P:protein transport"/>
    <property type="evidence" value="ECO:0007669"/>
    <property type="project" value="UniProtKB-KW"/>
</dbReference>
<dbReference type="GO" id="GO:0045039">
    <property type="term" value="P:protein insertion into mitochondrial inner membrane"/>
    <property type="evidence" value="ECO:0007669"/>
    <property type="project" value="TreeGrafter"/>
</dbReference>
<evidence type="ECO:0000256" key="2">
    <source>
        <dbReference type="ARBA" id="ARBA00006720"/>
    </source>
</evidence>
<dbReference type="Gene3D" id="1.10.287.810">
    <property type="entry name" value="Mitochondrial import inner membrane translocase subunit tim13 like domains"/>
    <property type="match status" value="1"/>
</dbReference>
<dbReference type="STRING" id="112268.A0A182WE87"/>
<evidence type="ECO:0000256" key="12">
    <source>
        <dbReference type="ARBA" id="ARBA00023186"/>
    </source>
</evidence>
<comment type="function">
    <text evidence="13">Mitochondrial intermembrane chaperone that participates in the import and insertion of multi-pass transmembrane proteins into the mitochondrial inner membrane. May also be required for the transfer of beta-barrel precursors from the TOM complex to the sorting and assembly machinery (SAM complex) of the outer membrane. Acts as a chaperone-like protein that protects the hydrophobic precursors from aggregation and guide them through the mitochondrial intermembrane space.</text>
</comment>
<dbReference type="SUPFAM" id="SSF144122">
    <property type="entry name" value="Tim10-like"/>
    <property type="match status" value="1"/>
</dbReference>
<evidence type="ECO:0000313" key="16">
    <source>
        <dbReference type="EnsemblMetazoa" id="AMIN008683-PA"/>
    </source>
</evidence>
<dbReference type="FunFam" id="1.10.287.810:FF:000002">
    <property type="entry name" value="Mitochondrial import inner membrane translocase subunit tim10"/>
    <property type="match status" value="1"/>
</dbReference>
<dbReference type="Proteomes" id="UP000075920">
    <property type="component" value="Unassembled WGS sequence"/>
</dbReference>